<keyword evidence="11" id="KW-1185">Reference proteome</keyword>
<dbReference type="PANTHER" id="PTHR44329">
    <property type="entry name" value="SERINE/THREONINE-PROTEIN KINASE TNNI3K-RELATED"/>
    <property type="match status" value="1"/>
</dbReference>
<dbReference type="GO" id="GO:0008270">
    <property type="term" value="F:zinc ion binding"/>
    <property type="evidence" value="ECO:0007669"/>
    <property type="project" value="UniProtKB-KW"/>
</dbReference>
<dbReference type="InterPro" id="IPR008266">
    <property type="entry name" value="Tyr_kinase_AS"/>
</dbReference>
<feature type="compositionally biased region" description="Low complexity" evidence="8">
    <location>
        <begin position="243"/>
        <end position="264"/>
    </location>
</feature>
<protein>
    <submittedName>
        <fullName evidence="12">Uncharacterized protein</fullName>
    </submittedName>
</protein>
<keyword evidence="6" id="KW-0067">ATP-binding</keyword>
<dbReference type="Gene3D" id="1.10.510.10">
    <property type="entry name" value="Transferase(Phosphotransferase) domain 1"/>
    <property type="match status" value="1"/>
</dbReference>
<dbReference type="PROSITE" id="PS50081">
    <property type="entry name" value="ZF_DAG_PE_2"/>
    <property type="match status" value="1"/>
</dbReference>
<dbReference type="Gene3D" id="3.30.60.20">
    <property type="match status" value="1"/>
</dbReference>
<evidence type="ECO:0000259" key="9">
    <source>
        <dbReference type="PROSITE" id="PS50011"/>
    </source>
</evidence>
<dbReference type="InterPro" id="IPR001245">
    <property type="entry name" value="Ser-Thr/Tyr_kinase_cat_dom"/>
</dbReference>
<feature type="coiled-coil region" evidence="7">
    <location>
        <begin position="411"/>
        <end position="438"/>
    </location>
</feature>
<dbReference type="SMART" id="SM00109">
    <property type="entry name" value="C1"/>
    <property type="match status" value="1"/>
</dbReference>
<feature type="binding site" evidence="6">
    <location>
        <position position="412"/>
    </location>
    <ligand>
        <name>ATP</name>
        <dbReference type="ChEBI" id="CHEBI:30616"/>
    </ligand>
</feature>
<keyword evidence="6" id="KW-0547">Nucleotide-binding</keyword>
<feature type="region of interest" description="Disordered" evidence="8">
    <location>
        <begin position="236"/>
        <end position="334"/>
    </location>
</feature>
<keyword evidence="4" id="KW-0862">Zinc</keyword>
<keyword evidence="2" id="KW-0479">Metal-binding</keyword>
<dbReference type="Proteomes" id="UP000887575">
    <property type="component" value="Unassembled WGS sequence"/>
</dbReference>
<evidence type="ECO:0000313" key="11">
    <source>
        <dbReference type="Proteomes" id="UP000887575"/>
    </source>
</evidence>
<evidence type="ECO:0000256" key="8">
    <source>
        <dbReference type="SAM" id="MobiDB-lite"/>
    </source>
</evidence>
<dbReference type="SUPFAM" id="SSF56112">
    <property type="entry name" value="Protein kinase-like (PK-like)"/>
    <property type="match status" value="1"/>
</dbReference>
<dbReference type="GO" id="GO:0005524">
    <property type="term" value="F:ATP binding"/>
    <property type="evidence" value="ECO:0007669"/>
    <property type="project" value="UniProtKB-UniRule"/>
</dbReference>
<dbReference type="InterPro" id="IPR011009">
    <property type="entry name" value="Kinase-like_dom_sf"/>
</dbReference>
<keyword evidence="3" id="KW-0863">Zinc-finger</keyword>
<evidence type="ECO:0000256" key="6">
    <source>
        <dbReference type="PROSITE-ProRule" id="PRU10141"/>
    </source>
</evidence>
<evidence type="ECO:0000256" key="7">
    <source>
        <dbReference type="SAM" id="Coils"/>
    </source>
</evidence>
<evidence type="ECO:0000256" key="5">
    <source>
        <dbReference type="ARBA" id="ARBA00023254"/>
    </source>
</evidence>
<reference evidence="12" key="1">
    <citation type="submission" date="2024-02" db="UniProtKB">
        <authorList>
            <consortium name="WormBaseParasite"/>
        </authorList>
    </citation>
    <scope>IDENTIFICATION</scope>
</reference>
<dbReference type="PROSITE" id="PS50011">
    <property type="entry name" value="PROTEIN_KINASE_DOM"/>
    <property type="match status" value="1"/>
</dbReference>
<feature type="compositionally biased region" description="Polar residues" evidence="8">
    <location>
        <begin position="266"/>
        <end position="279"/>
    </location>
</feature>
<keyword evidence="5" id="KW-0469">Meiosis</keyword>
<dbReference type="GO" id="GO:0040026">
    <property type="term" value="P:positive regulation of vulval development"/>
    <property type="evidence" value="ECO:0007669"/>
    <property type="project" value="UniProtKB-ARBA"/>
</dbReference>
<name>A0AAF3E8R2_9BILA</name>
<dbReference type="InterPro" id="IPR000719">
    <property type="entry name" value="Prot_kinase_dom"/>
</dbReference>
<dbReference type="SUPFAM" id="SSF57889">
    <property type="entry name" value="Cysteine-rich domain"/>
    <property type="match status" value="1"/>
</dbReference>
<evidence type="ECO:0000256" key="3">
    <source>
        <dbReference type="ARBA" id="ARBA00022771"/>
    </source>
</evidence>
<dbReference type="InterPro" id="IPR017441">
    <property type="entry name" value="Protein_kinase_ATP_BS"/>
</dbReference>
<feature type="domain" description="Protein kinase" evidence="9">
    <location>
        <begin position="386"/>
        <end position="666"/>
    </location>
</feature>
<dbReference type="CDD" id="cd00029">
    <property type="entry name" value="C1"/>
    <property type="match status" value="1"/>
</dbReference>
<dbReference type="PROSITE" id="PS00109">
    <property type="entry name" value="PROTEIN_KINASE_TYR"/>
    <property type="match status" value="1"/>
</dbReference>
<evidence type="ECO:0000256" key="2">
    <source>
        <dbReference type="ARBA" id="ARBA00022723"/>
    </source>
</evidence>
<evidence type="ECO:0000256" key="1">
    <source>
        <dbReference type="ARBA" id="ARBA00005843"/>
    </source>
</evidence>
<dbReference type="Gene3D" id="3.30.200.20">
    <property type="entry name" value="Phosphorylase Kinase, domain 1"/>
    <property type="match status" value="1"/>
</dbReference>
<dbReference type="GO" id="GO:0004674">
    <property type="term" value="F:protein serine/threonine kinase activity"/>
    <property type="evidence" value="ECO:0007669"/>
    <property type="project" value="TreeGrafter"/>
</dbReference>
<keyword evidence="7" id="KW-0175">Coiled coil</keyword>
<dbReference type="Pfam" id="PF07714">
    <property type="entry name" value="PK_Tyr_Ser-Thr"/>
    <property type="match status" value="1"/>
</dbReference>
<dbReference type="InterPro" id="IPR051681">
    <property type="entry name" value="Ser/Thr_Kinases-Pseudokinases"/>
</dbReference>
<dbReference type="GO" id="GO:0002119">
    <property type="term" value="P:nematode larval development"/>
    <property type="evidence" value="ECO:0007669"/>
    <property type="project" value="UniProtKB-ARBA"/>
</dbReference>
<proteinExistence type="inferred from homology"/>
<dbReference type="FunFam" id="3.30.200.20:FF:000911">
    <property type="entry name" value="Protein CBR-KSR-1"/>
    <property type="match status" value="1"/>
</dbReference>
<comment type="similarity">
    <text evidence="1">Belongs to the protein kinase superfamily. TKL Ser/Thr protein kinase family.</text>
</comment>
<dbReference type="AlphaFoldDB" id="A0AAF3E8R2"/>
<dbReference type="InterPro" id="IPR002219">
    <property type="entry name" value="PKC_DAG/PE"/>
</dbReference>
<dbReference type="WBParaSite" id="MBELARI_LOCUS10297">
    <property type="protein sequence ID" value="MBELARI_LOCUS10297"/>
    <property type="gene ID" value="MBELARI_LOCUS10297"/>
</dbReference>
<feature type="domain" description="Phorbol-ester/DAG-type" evidence="10">
    <location>
        <begin position="142"/>
        <end position="195"/>
    </location>
</feature>
<dbReference type="GO" id="GO:0051321">
    <property type="term" value="P:meiotic cell cycle"/>
    <property type="evidence" value="ECO:0007669"/>
    <property type="project" value="UniProtKB-KW"/>
</dbReference>
<evidence type="ECO:0000313" key="12">
    <source>
        <dbReference type="WBParaSite" id="MBELARI_LOCUS10297"/>
    </source>
</evidence>
<organism evidence="11 12">
    <name type="scientific">Mesorhabditis belari</name>
    <dbReference type="NCBI Taxonomy" id="2138241"/>
    <lineage>
        <taxon>Eukaryota</taxon>
        <taxon>Metazoa</taxon>
        <taxon>Ecdysozoa</taxon>
        <taxon>Nematoda</taxon>
        <taxon>Chromadorea</taxon>
        <taxon>Rhabditida</taxon>
        <taxon>Rhabditina</taxon>
        <taxon>Rhabditomorpha</taxon>
        <taxon>Rhabditoidea</taxon>
        <taxon>Rhabditidae</taxon>
        <taxon>Mesorhabditinae</taxon>
        <taxon>Mesorhabditis</taxon>
    </lineage>
</organism>
<evidence type="ECO:0000259" key="10">
    <source>
        <dbReference type="PROSITE" id="PS50081"/>
    </source>
</evidence>
<accession>A0AAF3E8R2</accession>
<dbReference type="InterPro" id="IPR046349">
    <property type="entry name" value="C1-like_sf"/>
</dbReference>
<dbReference type="PROSITE" id="PS00107">
    <property type="entry name" value="PROTEIN_KINASE_ATP"/>
    <property type="match status" value="1"/>
</dbReference>
<evidence type="ECO:0000256" key="4">
    <source>
        <dbReference type="ARBA" id="ARBA00022833"/>
    </source>
</evidence>
<sequence length="673" mass="76015">MHTGEAPTTSTSLNIHTRCKELTKKAGSSSGHASCDSLNSVPSFETLVRICTTEIPQLEVEEEDNRIKRLPSHESVEKLGFDSVPMERRNMQTLSPASPVVAKSAPTLNMHRQIPHSSSMQFGNPRSPRANAPGRLFHHAIPHVWQRRSTWRISDNTCSLCRRPLGSGFLHSYEKCRSCRWKVHTHCKPRVGDSCGLTAEHLRAVLEEMILQNNQDSWGGPQSALPLPLSRSLHSGSAFEYPDTNTMGDSSSSTNSSAPSTPAMLNLNQNSPYVSTVPSRTVDRKFTFPDSVPEVPDIILPEPSDDRTAASSTAESGYGQTLGPSSHQSESTLVESFGSQLEMSATGSESSRLEHTWDRNKWNMSTIRGHSASQAWHDISIALSEIEFQNLIGKGRFGEVRRGSYYGEVAVKFLNMNHIEEKKRLEEFKKEVASLKSVRHDSIAMFMGCCYDQNSFGIVTGLCKGQSLYNILHNGTSKERLDLFNTVQYALQICQAVAYLHTKKIIYRDLRSKNIFIENKSRVQITDIGLSSMHRMSYPPRKYVISTPTYWITYLAPELIQQIASDYRELAYTEQTDVFSFGTIWYELMTHSFPWRNTHPDEIVWRVGNGFKSPTTRMIAALDVKDILLRCWRFNPEDRPSFMELQTQIGALPRKRLERSPSYPALRSYESVF</sequence>
<dbReference type="PANTHER" id="PTHR44329:SF253">
    <property type="entry name" value="KINASE SUPPRESSOR OF RAS 2"/>
    <property type="match status" value="1"/>
</dbReference>
<feature type="compositionally biased region" description="Polar residues" evidence="8">
    <location>
        <begin position="309"/>
        <end position="334"/>
    </location>
</feature>